<proteinExistence type="predicted"/>
<comment type="caution">
    <text evidence="1">The sequence shown here is derived from an EMBL/GenBank/DDBJ whole genome shotgun (WGS) entry which is preliminary data.</text>
</comment>
<dbReference type="EMBL" id="BAABRV010000001">
    <property type="protein sequence ID" value="GAA5531661.1"/>
    <property type="molecule type" value="Genomic_DNA"/>
</dbReference>
<reference evidence="1 2" key="1">
    <citation type="submission" date="2024-02" db="EMBL/GenBank/DDBJ databases">
        <title>Deinococcus aluminii NBRC 112889.</title>
        <authorList>
            <person name="Ichikawa N."/>
            <person name="Katano-Makiyama Y."/>
            <person name="Hidaka K."/>
        </authorList>
    </citation>
    <scope>NUCLEOTIDE SEQUENCE [LARGE SCALE GENOMIC DNA]</scope>
    <source>
        <strain evidence="1 2">NBRC 112889</strain>
    </source>
</reference>
<dbReference type="Proteomes" id="UP001404956">
    <property type="component" value="Unassembled WGS sequence"/>
</dbReference>
<protein>
    <submittedName>
        <fullName evidence="1">Uncharacterized protein</fullName>
    </submittedName>
</protein>
<keyword evidence="2" id="KW-1185">Reference proteome</keyword>
<sequence length="113" mass="12315">MLILRREALGDLPVLHIQLQGLRLRNPFTASGLQTDLGHMPISEEAVQQSVTDLLEQNATPSDDAGGYEEWRAAYERGEAGVFTLPVAQVVQALEDAVNAPTPADTFSKSNRK</sequence>
<accession>A0ABP9X8F5</accession>
<name>A0ABP9X8F5_9DEIO</name>
<evidence type="ECO:0000313" key="1">
    <source>
        <dbReference type="EMBL" id="GAA5531661.1"/>
    </source>
</evidence>
<evidence type="ECO:0000313" key="2">
    <source>
        <dbReference type="Proteomes" id="UP001404956"/>
    </source>
</evidence>
<organism evidence="1 2">
    <name type="scientific">Deinococcus aluminii</name>
    <dbReference type="NCBI Taxonomy" id="1656885"/>
    <lineage>
        <taxon>Bacteria</taxon>
        <taxon>Thermotogati</taxon>
        <taxon>Deinococcota</taxon>
        <taxon>Deinococci</taxon>
        <taxon>Deinococcales</taxon>
        <taxon>Deinococcaceae</taxon>
        <taxon>Deinococcus</taxon>
    </lineage>
</organism>
<gene>
    <name evidence="1" type="ORF">Dalu01_00034</name>
</gene>